<dbReference type="InterPro" id="IPR004027">
    <property type="entry name" value="SEC_C_motif"/>
</dbReference>
<accession>A0A1D8GKI5</accession>
<evidence type="ECO:0000313" key="2">
    <source>
        <dbReference type="Proteomes" id="UP000095743"/>
    </source>
</evidence>
<dbReference type="SUPFAM" id="SSF103642">
    <property type="entry name" value="Sec-C motif"/>
    <property type="match status" value="1"/>
</dbReference>
<dbReference type="AlphaFoldDB" id="A0A1D8GKI5"/>
<keyword evidence="2" id="KW-1185">Reference proteome</keyword>
<proteinExistence type="predicted"/>
<sequence length="420" mass="48845">MKKVKVPRNIPCPCGSNLKYKNCCLHQNIQWGINSNGGYYRLFSLTDNIDAIEEVSLAFDMQAQRFREIMGREPYDDDYIFFDKNAYCVEESLNNISDAMKEIGLDPELVYAVKKTGMFVTDYNKSLFTGKEIQEWNEAINEYYTSHKESETNNMQIKELYNELVSIIVLYGIVLDKKEQFELPIQEMTRFSYNEYVLYCLAKSLKTIKTIMGNIERGFKEDSFILVRSLYENYLFIIYSFNEPEKIQEFIQAKIGLDQGTYVYAKNKKGEDNKRIIKEKSTGKEVKGFITAYDIASSSKYNEDILLFDHIYAFLSQYTHPDINSIENYLKENKFDGTVTSNTEIVAILTIFFASLILAELLNLKHINEIVQDDIIRINDRINNQLKIYLSKNAVMIKENDISDIMIARVNDSHLQKNNG</sequence>
<dbReference type="EMBL" id="CP017269">
    <property type="protein sequence ID" value="AOT71419.1"/>
    <property type="molecule type" value="Genomic_DNA"/>
</dbReference>
<dbReference type="KEGG" id="gfe:Gferi_18935"/>
<protein>
    <submittedName>
        <fullName evidence="1">Uncharacterized protein</fullName>
    </submittedName>
</protein>
<name>A0A1D8GKI5_9FIRM</name>
<dbReference type="InterPro" id="IPR043733">
    <property type="entry name" value="DUF5677"/>
</dbReference>
<dbReference type="Pfam" id="PF18928">
    <property type="entry name" value="DUF5677"/>
    <property type="match status" value="1"/>
</dbReference>
<dbReference type="STRING" id="1424294.Gferi_18935"/>
<dbReference type="RefSeq" id="WP_069979235.1">
    <property type="nucleotide sequence ID" value="NZ_CP017269.1"/>
</dbReference>
<gene>
    <name evidence="1" type="ORF">Gferi_18935</name>
</gene>
<dbReference type="Proteomes" id="UP000095743">
    <property type="component" value="Chromosome"/>
</dbReference>
<evidence type="ECO:0000313" key="1">
    <source>
        <dbReference type="EMBL" id="AOT71419.1"/>
    </source>
</evidence>
<dbReference type="Pfam" id="PF02810">
    <property type="entry name" value="SEC-C"/>
    <property type="match status" value="1"/>
</dbReference>
<dbReference type="OrthoDB" id="9810361at2"/>
<organism evidence="1 2">
    <name type="scientific">Geosporobacter ferrireducens</name>
    <dbReference type="NCBI Taxonomy" id="1424294"/>
    <lineage>
        <taxon>Bacteria</taxon>
        <taxon>Bacillati</taxon>
        <taxon>Bacillota</taxon>
        <taxon>Clostridia</taxon>
        <taxon>Peptostreptococcales</taxon>
        <taxon>Thermotaleaceae</taxon>
        <taxon>Geosporobacter</taxon>
    </lineage>
</organism>
<reference evidence="1 2" key="1">
    <citation type="submission" date="2016-09" db="EMBL/GenBank/DDBJ databases">
        <title>Genomic analysis reveals versatility of anaerobic energy metabolism of Geosporobacter ferrireducens IRF9 of phylum Firmicutes.</title>
        <authorList>
            <person name="Kim S.-J."/>
        </authorList>
    </citation>
    <scope>NUCLEOTIDE SEQUENCE [LARGE SCALE GENOMIC DNA]</scope>
    <source>
        <strain evidence="1 2">IRF9</strain>
    </source>
</reference>
<dbReference type="Gene3D" id="3.10.450.50">
    <property type="match status" value="1"/>
</dbReference>